<sequence>MRNAVVLAIAAALGLAGCNASQPKLTQQTVFLHQVGHAGWPGEKTAANCRIPHERPGDDRAFTGTGDREETAIVFDGTMTERTGIGAEYAYVARHLPGWQVCGQGLLTPAGGRLYDQLDLVGPAGERRSIYFDITGWFGRIS</sequence>
<dbReference type="OrthoDB" id="686440at2"/>
<protein>
    <recommendedName>
        <fullName evidence="4">Lipoprotein</fullName>
    </recommendedName>
</protein>
<reference evidence="3" key="1">
    <citation type="submission" date="2017-05" db="EMBL/GenBank/DDBJ databases">
        <authorList>
            <person name="Macchi M."/>
            <person name="Festa S."/>
            <person name="Coppotelli B.M."/>
            <person name="Morelli I.S."/>
        </authorList>
    </citation>
    <scope>NUCLEOTIDE SEQUENCE [LARGE SCALE GENOMIC DNA]</scope>
    <source>
        <strain evidence="3">I</strain>
    </source>
</reference>
<name>A0A211ZM64_9PROT</name>
<gene>
    <name evidence="2" type="ORF">BWR60_15385</name>
</gene>
<evidence type="ECO:0000313" key="3">
    <source>
        <dbReference type="Proteomes" id="UP000196655"/>
    </source>
</evidence>
<proteinExistence type="predicted"/>
<keyword evidence="1" id="KW-0732">Signal</keyword>
<evidence type="ECO:0008006" key="4">
    <source>
        <dbReference type="Google" id="ProtNLM"/>
    </source>
</evidence>
<dbReference type="Proteomes" id="UP000196655">
    <property type="component" value="Unassembled WGS sequence"/>
</dbReference>
<accession>A0A211ZM64</accession>
<dbReference type="EMBL" id="NHON01000026">
    <property type="protein sequence ID" value="OWJ66266.1"/>
    <property type="molecule type" value="Genomic_DNA"/>
</dbReference>
<feature type="chain" id="PRO_5013188320" description="Lipoprotein" evidence="1">
    <location>
        <begin position="21"/>
        <end position="142"/>
    </location>
</feature>
<evidence type="ECO:0000256" key="1">
    <source>
        <dbReference type="SAM" id="SignalP"/>
    </source>
</evidence>
<dbReference type="RefSeq" id="WP_088151905.1">
    <property type="nucleotide sequence ID" value="NZ_NHON01000026.1"/>
</dbReference>
<evidence type="ECO:0000313" key="2">
    <source>
        <dbReference type="EMBL" id="OWJ66266.1"/>
    </source>
</evidence>
<keyword evidence="3" id="KW-1185">Reference proteome</keyword>
<organism evidence="2 3">
    <name type="scientific">Inquilinus limosus</name>
    <dbReference type="NCBI Taxonomy" id="171674"/>
    <lineage>
        <taxon>Bacteria</taxon>
        <taxon>Pseudomonadati</taxon>
        <taxon>Pseudomonadota</taxon>
        <taxon>Alphaproteobacteria</taxon>
        <taxon>Rhodospirillales</taxon>
        <taxon>Rhodospirillaceae</taxon>
        <taxon>Inquilinus</taxon>
    </lineage>
</organism>
<comment type="caution">
    <text evidence="2">The sequence shown here is derived from an EMBL/GenBank/DDBJ whole genome shotgun (WGS) entry which is preliminary data.</text>
</comment>
<dbReference type="PROSITE" id="PS51257">
    <property type="entry name" value="PROKAR_LIPOPROTEIN"/>
    <property type="match status" value="1"/>
</dbReference>
<dbReference type="AlphaFoldDB" id="A0A211ZM64"/>
<feature type="signal peptide" evidence="1">
    <location>
        <begin position="1"/>
        <end position="20"/>
    </location>
</feature>